<dbReference type="AlphaFoldDB" id="A0A845AXN4"/>
<feature type="transmembrane region" description="Helical" evidence="1">
    <location>
        <begin position="257"/>
        <end position="277"/>
    </location>
</feature>
<comment type="caution">
    <text evidence="3">The sequence shown here is derived from an EMBL/GenBank/DDBJ whole genome shotgun (WGS) entry which is preliminary data.</text>
</comment>
<dbReference type="Proteomes" id="UP000446786">
    <property type="component" value="Unassembled WGS sequence"/>
</dbReference>
<keyword evidence="1" id="KW-0812">Transmembrane</keyword>
<evidence type="ECO:0000313" key="3">
    <source>
        <dbReference type="EMBL" id="MXP33985.1"/>
    </source>
</evidence>
<name>A0A845AXN4_9SPHN</name>
<feature type="transmembrane region" description="Helical" evidence="1">
    <location>
        <begin position="87"/>
        <end position="105"/>
    </location>
</feature>
<reference evidence="3 4" key="1">
    <citation type="submission" date="2019-12" db="EMBL/GenBank/DDBJ databases">
        <title>Genomic-based taxomic classification of the family Erythrobacteraceae.</title>
        <authorList>
            <person name="Xu L."/>
        </authorList>
    </citation>
    <scope>NUCLEOTIDE SEQUENCE [LARGE SCALE GENOMIC DNA]</scope>
    <source>
        <strain evidence="3 4">JCM 16677</strain>
    </source>
</reference>
<proteinExistence type="predicted"/>
<dbReference type="EMBL" id="WTYE01000001">
    <property type="protein sequence ID" value="MXP33985.1"/>
    <property type="molecule type" value="Genomic_DNA"/>
</dbReference>
<keyword evidence="1" id="KW-0472">Membrane</keyword>
<dbReference type="OrthoDB" id="6197958at2"/>
<dbReference type="EMBL" id="WTYE01000001">
    <property type="protein sequence ID" value="MXP31225.1"/>
    <property type="molecule type" value="Genomic_DNA"/>
</dbReference>
<sequence length="433" mass="49399">MSRELAIKDEELAWREYESVQAGIGRYDEILFKIRSWWIAVDAALIIAYLGADQALMNQPNATGAEERISPGSPDLLFSAQGFLDEIAFLAIAIVGFCFWSLDALNKSLQHVLINLSTDLERLIVYSHPYLGPTRSHRFRRKERRHIRDMLRHMSDQSIAPFYLFPILASGALIGVKAWLESGMKISVLALAVVFSLACTWAIYRLIYPRGGRSLQFIVVAGLALSSVIYAVLSLLPVEFLDSLPTMTAALVEVGSFLLNLVLPSIVLGAVWAVWHFSKALADPLSRASWFFSSREFRKALWRENLRESLEEYFDAADFKLIESPVFVTGYKIEFRGPDWALFIDYRKTRPLTAYQEIRGAVLKKMGYHPLWVIIDSTDVEFGDDPPEHISSLREFLQKNLQGNRHKLPTGRLAMLDGQRYWRRLFDPQYSKV</sequence>
<gene>
    <name evidence="2" type="ORF">GRI94_05220</name>
    <name evidence="3" type="ORF">GRI94_19310</name>
</gene>
<evidence type="ECO:0000313" key="4">
    <source>
        <dbReference type="Proteomes" id="UP000446786"/>
    </source>
</evidence>
<feature type="transmembrane region" description="Helical" evidence="1">
    <location>
        <begin position="215"/>
        <end position="237"/>
    </location>
</feature>
<feature type="transmembrane region" description="Helical" evidence="1">
    <location>
        <begin position="36"/>
        <end position="52"/>
    </location>
</feature>
<keyword evidence="4" id="KW-1185">Reference proteome</keyword>
<feature type="transmembrane region" description="Helical" evidence="1">
    <location>
        <begin position="160"/>
        <end position="180"/>
    </location>
</feature>
<evidence type="ECO:0000256" key="1">
    <source>
        <dbReference type="SAM" id="Phobius"/>
    </source>
</evidence>
<protein>
    <submittedName>
        <fullName evidence="3">Uncharacterized protein</fullName>
    </submittedName>
</protein>
<keyword evidence="1" id="KW-1133">Transmembrane helix</keyword>
<evidence type="ECO:0000313" key="2">
    <source>
        <dbReference type="EMBL" id="MXP31225.1"/>
    </source>
</evidence>
<accession>A0A845AXN4</accession>
<organism evidence="3 4">
    <name type="scientific">Parerythrobacter jejuensis</name>
    <dbReference type="NCBI Taxonomy" id="795812"/>
    <lineage>
        <taxon>Bacteria</taxon>
        <taxon>Pseudomonadati</taxon>
        <taxon>Pseudomonadota</taxon>
        <taxon>Alphaproteobacteria</taxon>
        <taxon>Sphingomonadales</taxon>
        <taxon>Erythrobacteraceae</taxon>
        <taxon>Parerythrobacter</taxon>
    </lineage>
</organism>
<dbReference type="RefSeq" id="WP_160778687.1">
    <property type="nucleotide sequence ID" value="NZ_BAAAZF010000001.1"/>
</dbReference>
<feature type="transmembrane region" description="Helical" evidence="1">
    <location>
        <begin position="186"/>
        <end position="208"/>
    </location>
</feature>